<dbReference type="PANTHER" id="PTHR43420:SF12">
    <property type="entry name" value="N-ACETYLTRANSFERASE DOMAIN-CONTAINING PROTEIN"/>
    <property type="match status" value="1"/>
</dbReference>
<dbReference type="AlphaFoldDB" id="A0A1B9AGE1"/>
<proteinExistence type="predicted"/>
<accession>A0A1B9AGE1</accession>
<protein>
    <recommendedName>
        <fullName evidence="3">N-acetyltransferase domain-containing protein</fullName>
    </recommendedName>
</protein>
<dbReference type="Pfam" id="PF00583">
    <property type="entry name" value="Acetyltransf_1"/>
    <property type="match status" value="1"/>
</dbReference>
<dbReference type="InterPro" id="IPR000182">
    <property type="entry name" value="GNAT_dom"/>
</dbReference>
<dbReference type="EMBL" id="MAYT01000029">
    <property type="protein sequence ID" value="OCA82897.1"/>
    <property type="molecule type" value="Genomic_DNA"/>
</dbReference>
<keyword evidence="1" id="KW-0808">Transferase</keyword>
<organism evidence="4 5">
    <name type="scientific">Pseudobacillus wudalianchiensis</name>
    <dbReference type="NCBI Taxonomy" id="1743143"/>
    <lineage>
        <taxon>Bacteria</taxon>
        <taxon>Bacillati</taxon>
        <taxon>Bacillota</taxon>
        <taxon>Bacilli</taxon>
        <taxon>Bacillales</taxon>
        <taxon>Bacillaceae</taxon>
        <taxon>Pseudobacillus</taxon>
    </lineage>
</organism>
<dbReference type="CDD" id="cd04301">
    <property type="entry name" value="NAT_SF"/>
    <property type="match status" value="1"/>
</dbReference>
<feature type="domain" description="N-acetyltransferase" evidence="3">
    <location>
        <begin position="1"/>
        <end position="151"/>
    </location>
</feature>
<evidence type="ECO:0000313" key="4">
    <source>
        <dbReference type="EMBL" id="OCA82897.1"/>
    </source>
</evidence>
<evidence type="ECO:0000313" key="5">
    <source>
        <dbReference type="Proteomes" id="UP000092578"/>
    </source>
</evidence>
<keyword evidence="2" id="KW-0012">Acyltransferase</keyword>
<comment type="caution">
    <text evidence="4">The sequence shown here is derived from an EMBL/GenBank/DDBJ whole genome shotgun (WGS) entry which is preliminary data.</text>
</comment>
<reference evidence="5" key="1">
    <citation type="submission" date="2016-05" db="EMBL/GenBank/DDBJ databases">
        <authorList>
            <person name="Liu B."/>
            <person name="Wang J."/>
            <person name="Zhu Y."/>
            <person name="Liu G."/>
            <person name="Chen Q."/>
            <person name="Chen Z."/>
            <person name="Lan J."/>
            <person name="Che J."/>
            <person name="Ge C."/>
            <person name="Shi H."/>
            <person name="Pan Z."/>
            <person name="Liu X."/>
        </authorList>
    </citation>
    <scope>NUCLEOTIDE SEQUENCE [LARGE SCALE GENOMIC DNA]</scope>
    <source>
        <strain evidence="5">FJAT-27215</strain>
    </source>
</reference>
<dbReference type="InterPro" id="IPR050680">
    <property type="entry name" value="YpeA/RimI_acetyltransf"/>
</dbReference>
<dbReference type="PANTHER" id="PTHR43420">
    <property type="entry name" value="ACETYLTRANSFERASE"/>
    <property type="match status" value="1"/>
</dbReference>
<dbReference type="Proteomes" id="UP000092578">
    <property type="component" value="Unassembled WGS sequence"/>
</dbReference>
<sequence>MTIRRANQSETHYILQLTGNVLSESSMGHIKNNVHTAYHMFLPYIQNGAYYLIEEENQRLKGWLLLGIDGDFMAGNVIGQLLQIYVFPQYRKMGIGRKLMQEAIRQLQSQGMKKIHLNVFAGNPAKNMYKEFGFKKISTIMELNTEEKDRR</sequence>
<evidence type="ECO:0000256" key="2">
    <source>
        <dbReference type="ARBA" id="ARBA00023315"/>
    </source>
</evidence>
<evidence type="ECO:0000256" key="1">
    <source>
        <dbReference type="ARBA" id="ARBA00022679"/>
    </source>
</evidence>
<dbReference type="InterPro" id="IPR016181">
    <property type="entry name" value="Acyl_CoA_acyltransferase"/>
</dbReference>
<name>A0A1B9AGE1_9BACI</name>
<dbReference type="SUPFAM" id="SSF55729">
    <property type="entry name" value="Acyl-CoA N-acyltransferases (Nat)"/>
    <property type="match status" value="1"/>
</dbReference>
<dbReference type="PROSITE" id="PS51186">
    <property type="entry name" value="GNAT"/>
    <property type="match status" value="1"/>
</dbReference>
<keyword evidence="5" id="KW-1185">Reference proteome</keyword>
<dbReference type="Gene3D" id="3.40.630.30">
    <property type="match status" value="1"/>
</dbReference>
<dbReference type="GO" id="GO:0016747">
    <property type="term" value="F:acyltransferase activity, transferring groups other than amino-acyl groups"/>
    <property type="evidence" value="ECO:0007669"/>
    <property type="project" value="InterPro"/>
</dbReference>
<gene>
    <name evidence="4" type="ORF">A8F95_14320</name>
</gene>
<evidence type="ECO:0000259" key="3">
    <source>
        <dbReference type="PROSITE" id="PS51186"/>
    </source>
</evidence>